<organism evidence="1 2">
    <name type="scientific">Meloidogyne enterolobii</name>
    <name type="common">Root-knot nematode worm</name>
    <name type="synonym">Meloidogyne mayaguensis</name>
    <dbReference type="NCBI Taxonomy" id="390850"/>
    <lineage>
        <taxon>Eukaryota</taxon>
        <taxon>Metazoa</taxon>
        <taxon>Ecdysozoa</taxon>
        <taxon>Nematoda</taxon>
        <taxon>Chromadorea</taxon>
        <taxon>Rhabditida</taxon>
        <taxon>Tylenchina</taxon>
        <taxon>Tylenchomorpha</taxon>
        <taxon>Tylenchoidea</taxon>
        <taxon>Meloidogynidae</taxon>
        <taxon>Meloidogyninae</taxon>
        <taxon>Meloidogyne</taxon>
    </lineage>
</organism>
<evidence type="ECO:0000313" key="2">
    <source>
        <dbReference type="Proteomes" id="UP001497535"/>
    </source>
</evidence>
<sequence>MQLQDLPPEILKYIFDFLTLNEKIKIERVCKDWRSLCWKFAWVDFKDLIFDYEDLLLYKNFKNTKELINKGLEGIESVKKSKYKLVVFTPPRLEEHKKFLWNNTLDKKRPSRTVGF</sequence>
<keyword evidence="2" id="KW-1185">Reference proteome</keyword>
<dbReference type="EMBL" id="CAVMJV010000015">
    <property type="protein sequence ID" value="CAK5053738.1"/>
    <property type="molecule type" value="Genomic_DNA"/>
</dbReference>
<name>A0ACB0YME8_MELEN</name>
<gene>
    <name evidence="1" type="ORF">MENTE1834_LOCUS14207</name>
</gene>
<accession>A0ACB0YME8</accession>
<comment type="caution">
    <text evidence="1">The sequence shown here is derived from an EMBL/GenBank/DDBJ whole genome shotgun (WGS) entry which is preliminary data.</text>
</comment>
<protein>
    <submittedName>
        <fullName evidence="1">Uncharacterized protein</fullName>
    </submittedName>
</protein>
<dbReference type="Proteomes" id="UP001497535">
    <property type="component" value="Unassembled WGS sequence"/>
</dbReference>
<proteinExistence type="predicted"/>
<reference evidence="1" key="1">
    <citation type="submission" date="2023-11" db="EMBL/GenBank/DDBJ databases">
        <authorList>
            <person name="Poullet M."/>
        </authorList>
    </citation>
    <scope>NUCLEOTIDE SEQUENCE</scope>
    <source>
        <strain evidence="1">E1834</strain>
    </source>
</reference>
<evidence type="ECO:0000313" key="1">
    <source>
        <dbReference type="EMBL" id="CAK5053738.1"/>
    </source>
</evidence>